<dbReference type="Proteomes" id="UP001172142">
    <property type="component" value="Unassembled WGS sequence"/>
</dbReference>
<evidence type="ECO:0000313" key="5">
    <source>
        <dbReference type="EMBL" id="MDN7246145.1"/>
    </source>
</evidence>
<dbReference type="Pfam" id="PF13458">
    <property type="entry name" value="Peripla_BP_6"/>
    <property type="match status" value="1"/>
</dbReference>
<keyword evidence="6" id="KW-1185">Reference proteome</keyword>
<evidence type="ECO:0000256" key="1">
    <source>
        <dbReference type="ARBA" id="ARBA00010062"/>
    </source>
</evidence>
<feature type="domain" description="Leucine-binding protein" evidence="4">
    <location>
        <begin position="39"/>
        <end position="391"/>
    </location>
</feature>
<evidence type="ECO:0000313" key="6">
    <source>
        <dbReference type="Proteomes" id="UP001172142"/>
    </source>
</evidence>
<name>A0ABT8NE18_9BACL</name>
<feature type="signal peptide" evidence="3">
    <location>
        <begin position="1"/>
        <end position="26"/>
    </location>
</feature>
<dbReference type="InterPro" id="IPR028082">
    <property type="entry name" value="Peripla_BP_I"/>
</dbReference>
<reference evidence="5 6" key="1">
    <citation type="submission" date="2023-07" db="EMBL/GenBank/DDBJ databases">
        <title>Novel species in genus Planococcus.</title>
        <authorList>
            <person name="Ning S."/>
        </authorList>
    </citation>
    <scope>NUCLEOTIDE SEQUENCE [LARGE SCALE GENOMIC DNA]</scope>
    <source>
        <strain evidence="5 6">N017</strain>
    </source>
</reference>
<sequence>MKNNRMKAISVLLGLSLVLGACGEEAATSGGGAKEGERTVTIGSFYDITGGTSDTGTPYSEGQEDFFANLEKTGGIEGLHIEHKGEDYAYEISEAQRLYQTYRDRDGVSAILGWGTGDTEALRKQVATDKIPFMSASYSESLKDLKESPYNFFVAASYSDQGRMVLNWIKENHKGDNPTVALLYSDTGFGRSPIEDIKKYGEEIGVEIVDEQVIELSATEAQSQLLNMEKKNPDYAIIQQTWGATSTILRDAKTLKIDTQFIGLNQAAGEGLVEQAGEVSEGFMAVLTHSLPYEDVEGMKEYKTFLEGDGRSIEDINMQHVAGWVAAKVMVEGIKEAAELKAEGDITGEDVLAGLESLDNLDLGGLAAPVTFSEESHAGTNQARLGKVVDGKWEPMSDYLSAEK</sequence>
<dbReference type="SUPFAM" id="SSF53822">
    <property type="entry name" value="Periplasmic binding protein-like I"/>
    <property type="match status" value="1"/>
</dbReference>
<protein>
    <submittedName>
        <fullName evidence="5">ABC transporter substrate-binding protein</fullName>
    </submittedName>
</protein>
<dbReference type="Gene3D" id="3.40.50.2300">
    <property type="match status" value="2"/>
</dbReference>
<evidence type="ECO:0000256" key="3">
    <source>
        <dbReference type="SAM" id="SignalP"/>
    </source>
</evidence>
<comment type="caution">
    <text evidence="5">The sequence shown here is derived from an EMBL/GenBank/DDBJ whole genome shotgun (WGS) entry which is preliminary data.</text>
</comment>
<keyword evidence="2 3" id="KW-0732">Signal</keyword>
<feature type="chain" id="PRO_5046273004" evidence="3">
    <location>
        <begin position="27"/>
        <end position="404"/>
    </location>
</feature>
<evidence type="ECO:0000256" key="2">
    <source>
        <dbReference type="ARBA" id="ARBA00022729"/>
    </source>
</evidence>
<dbReference type="PROSITE" id="PS51257">
    <property type="entry name" value="PROKAR_LIPOPROTEIN"/>
    <property type="match status" value="1"/>
</dbReference>
<dbReference type="EMBL" id="JAUJWU010000003">
    <property type="protein sequence ID" value="MDN7246145.1"/>
    <property type="molecule type" value="Genomic_DNA"/>
</dbReference>
<accession>A0ABT8NE18</accession>
<proteinExistence type="inferred from homology"/>
<dbReference type="InterPro" id="IPR028081">
    <property type="entry name" value="Leu-bd"/>
</dbReference>
<dbReference type="PANTHER" id="PTHR47235:SF1">
    <property type="entry name" value="BLR6548 PROTEIN"/>
    <property type="match status" value="1"/>
</dbReference>
<gene>
    <name evidence="5" type="ORF">QWY13_11680</name>
</gene>
<dbReference type="RefSeq" id="WP_300991394.1">
    <property type="nucleotide sequence ID" value="NZ_CP129235.1"/>
</dbReference>
<evidence type="ECO:0000259" key="4">
    <source>
        <dbReference type="Pfam" id="PF13458"/>
    </source>
</evidence>
<comment type="similarity">
    <text evidence="1">Belongs to the leucine-binding protein family.</text>
</comment>
<organism evidence="5 6">
    <name type="scientific">Planococcus shenhongbingii</name>
    <dbReference type="NCBI Taxonomy" id="3058398"/>
    <lineage>
        <taxon>Bacteria</taxon>
        <taxon>Bacillati</taxon>
        <taxon>Bacillota</taxon>
        <taxon>Bacilli</taxon>
        <taxon>Bacillales</taxon>
        <taxon>Caryophanaceae</taxon>
        <taxon>Planococcus</taxon>
    </lineage>
</organism>
<dbReference type="PANTHER" id="PTHR47235">
    <property type="entry name" value="BLR6548 PROTEIN"/>
    <property type="match status" value="1"/>
</dbReference>
<dbReference type="CDD" id="cd06334">
    <property type="entry name" value="PBP1_ABC_ligand_binding-like"/>
    <property type="match status" value="1"/>
</dbReference>